<sequence>MASTGNLWWMTPLQAVATLGAAVNFGGSVLQSPLIMPMLQLPDVPAHEAGKMLSYLLHESEKFFPPLNALCTVTNLGLTIYCYLNRNRSRACREKLPFLAISTAFNIATTAWALMIMVPRNQRMTLLAKNIRVNQSDVKSEKEMRQIQQTWQKLNYGRASLMIGSVVAGMYALLSDGSIAKL</sequence>
<reference evidence="2 3" key="1">
    <citation type="journal article" date="2012" name="PLoS Pathog.">
        <title>Diverse lifestyles and strategies of plant pathogenesis encoded in the genomes of eighteen Dothideomycetes fungi.</title>
        <authorList>
            <person name="Ohm R.A."/>
            <person name="Feau N."/>
            <person name="Henrissat B."/>
            <person name="Schoch C.L."/>
            <person name="Horwitz B.A."/>
            <person name="Barry K.W."/>
            <person name="Condon B.J."/>
            <person name="Copeland A.C."/>
            <person name="Dhillon B."/>
            <person name="Glaser F."/>
            <person name="Hesse C.N."/>
            <person name="Kosti I."/>
            <person name="LaButti K."/>
            <person name="Lindquist E.A."/>
            <person name="Lucas S."/>
            <person name="Salamov A.A."/>
            <person name="Bradshaw R.E."/>
            <person name="Ciuffetti L."/>
            <person name="Hamelin R.C."/>
            <person name="Kema G.H.J."/>
            <person name="Lawrence C."/>
            <person name="Scott J.A."/>
            <person name="Spatafora J.W."/>
            <person name="Turgeon B.G."/>
            <person name="de Wit P.J.G.M."/>
            <person name="Zhong S."/>
            <person name="Goodwin S.B."/>
            <person name="Grigoriev I.V."/>
        </authorList>
    </citation>
    <scope>NUCLEOTIDE SEQUENCE [LARGE SCALE GENOMIC DNA]</scope>
    <source>
        <strain evidence="2 3">UAMH 10762</strain>
    </source>
</reference>
<accession>M2LQ49</accession>
<evidence type="ECO:0000313" key="3">
    <source>
        <dbReference type="Proteomes" id="UP000011761"/>
    </source>
</evidence>
<evidence type="ECO:0000313" key="2">
    <source>
        <dbReference type="EMBL" id="EMC96517.1"/>
    </source>
</evidence>
<dbReference type="HOGENOM" id="CLU_127193_0_0_1"/>
<dbReference type="KEGG" id="bcom:BAUCODRAFT_148115"/>
<dbReference type="InterPro" id="IPR013901">
    <property type="entry name" value="Anthrone_oxy"/>
</dbReference>
<keyword evidence="3" id="KW-1185">Reference proteome</keyword>
<dbReference type="OrthoDB" id="3856093at2759"/>
<dbReference type="OMA" id="RNNGMRK"/>
<proteinExistence type="predicted"/>
<feature type="transmembrane region" description="Helical" evidence="1">
    <location>
        <begin position="96"/>
        <end position="118"/>
    </location>
</feature>
<evidence type="ECO:0008006" key="4">
    <source>
        <dbReference type="Google" id="ProtNLM"/>
    </source>
</evidence>
<dbReference type="AlphaFoldDB" id="M2LQ49"/>
<dbReference type="RefSeq" id="XP_007676554.1">
    <property type="nucleotide sequence ID" value="XM_007678364.1"/>
</dbReference>
<feature type="transmembrane region" description="Helical" evidence="1">
    <location>
        <begin position="63"/>
        <end position="84"/>
    </location>
</feature>
<evidence type="ECO:0000256" key="1">
    <source>
        <dbReference type="SAM" id="Phobius"/>
    </source>
</evidence>
<dbReference type="EMBL" id="KB445555">
    <property type="protein sequence ID" value="EMC96517.1"/>
    <property type="molecule type" value="Genomic_DNA"/>
</dbReference>
<gene>
    <name evidence="2" type="ORF">BAUCODRAFT_148115</name>
</gene>
<protein>
    <recommendedName>
        <fullName evidence="4">DUF1772 domain-containing protein</fullName>
    </recommendedName>
</protein>
<keyword evidence="1" id="KW-1133">Transmembrane helix</keyword>
<dbReference type="eggNOG" id="ENOG502R8YH">
    <property type="taxonomic scope" value="Eukaryota"/>
</dbReference>
<organism evidence="2 3">
    <name type="scientific">Baudoinia panamericana (strain UAMH 10762)</name>
    <name type="common">Angels' share fungus</name>
    <name type="synonym">Baudoinia compniacensis (strain UAMH 10762)</name>
    <dbReference type="NCBI Taxonomy" id="717646"/>
    <lineage>
        <taxon>Eukaryota</taxon>
        <taxon>Fungi</taxon>
        <taxon>Dikarya</taxon>
        <taxon>Ascomycota</taxon>
        <taxon>Pezizomycotina</taxon>
        <taxon>Dothideomycetes</taxon>
        <taxon>Dothideomycetidae</taxon>
        <taxon>Mycosphaerellales</taxon>
        <taxon>Teratosphaeriaceae</taxon>
        <taxon>Baudoinia</taxon>
    </lineage>
</organism>
<name>M2LQ49_BAUPA</name>
<keyword evidence="1" id="KW-0812">Transmembrane</keyword>
<dbReference type="GeneID" id="19108824"/>
<dbReference type="Proteomes" id="UP000011761">
    <property type="component" value="Unassembled WGS sequence"/>
</dbReference>
<dbReference type="Pfam" id="PF08592">
    <property type="entry name" value="Anthrone_oxy"/>
    <property type="match status" value="1"/>
</dbReference>
<keyword evidence="1" id="KW-0472">Membrane</keyword>